<organism evidence="3 4">
    <name type="scientific">Capnocytophaga bilenii</name>
    <dbReference type="NCBI Taxonomy" id="2819369"/>
    <lineage>
        <taxon>Bacteria</taxon>
        <taxon>Pseudomonadati</taxon>
        <taxon>Bacteroidota</taxon>
        <taxon>Flavobacteriia</taxon>
        <taxon>Flavobacteriales</taxon>
        <taxon>Flavobacteriaceae</taxon>
        <taxon>Capnocytophaga</taxon>
    </lineage>
</organism>
<keyword evidence="4" id="KW-1185">Reference proteome</keyword>
<feature type="transmembrane region" description="Helical" evidence="1">
    <location>
        <begin position="56"/>
        <end position="73"/>
    </location>
</feature>
<name>A0ABS3PW88_9FLAO</name>
<sequence>MAQEADTLGVSSAPTQRYEVGDGVTYVYKKPRLIHLVDKLPRNIGKSASSMVSRKYYPYGLGALGATLAILPADPWLIRESRNLGEAIGFSEAHTYKKLGFLKIVPADVNSALYFVGNGTTFIIISGGLATYGLITDNYRAKSVSLQLLESILVSGAFVQPFKRLTGRESPFITAEAGRWHSRWTFAPSFKAYQEHTPLYDAMPSGHLTTAMSALTVLIENYPRQRWIRPVGYTALGLMCYEMMQSKVHWASDYPIALFLGYITGKTIADRRITKEYDNEANNTAKILEKQRYKWQWCSGRTYDGYALLGVNVQF</sequence>
<keyword evidence="1" id="KW-0472">Membrane</keyword>
<evidence type="ECO:0000313" key="4">
    <source>
        <dbReference type="Proteomes" id="UP000681610"/>
    </source>
</evidence>
<feature type="domain" description="Phosphatidic acid phosphatase type 2/haloperoxidase" evidence="2">
    <location>
        <begin position="146"/>
        <end position="266"/>
    </location>
</feature>
<dbReference type="SUPFAM" id="SSF48317">
    <property type="entry name" value="Acid phosphatase/Vanadium-dependent haloperoxidase"/>
    <property type="match status" value="1"/>
</dbReference>
<dbReference type="Proteomes" id="UP000681610">
    <property type="component" value="Unassembled WGS sequence"/>
</dbReference>
<proteinExistence type="predicted"/>
<dbReference type="Pfam" id="PF01569">
    <property type="entry name" value="PAP2"/>
    <property type="match status" value="1"/>
</dbReference>
<reference evidence="3 4" key="1">
    <citation type="submission" date="2021-03" db="EMBL/GenBank/DDBJ databases">
        <title>Isolation and description of Capnocytophaga bilenii sp. nov., a novel Capnocytophaga species, isolated from a gingivitis subject.</title>
        <authorList>
            <person name="Antezack A."/>
            <person name="Monnet-Corti V."/>
            <person name="La Scola B."/>
        </authorList>
    </citation>
    <scope>NUCLEOTIDE SEQUENCE [LARGE SCALE GENOMIC DNA]</scope>
    <source>
        <strain evidence="3 4">Marseille-Q4570</strain>
    </source>
</reference>
<dbReference type="InterPro" id="IPR000326">
    <property type="entry name" value="PAP2/HPO"/>
</dbReference>
<comment type="caution">
    <text evidence="3">The sequence shown here is derived from an EMBL/GenBank/DDBJ whole genome shotgun (WGS) entry which is preliminary data.</text>
</comment>
<dbReference type="InterPro" id="IPR036938">
    <property type="entry name" value="PAP2/HPO_sf"/>
</dbReference>
<accession>A0ABS3PW88</accession>
<evidence type="ECO:0000256" key="1">
    <source>
        <dbReference type="SAM" id="Phobius"/>
    </source>
</evidence>
<dbReference type="Gene3D" id="1.20.144.10">
    <property type="entry name" value="Phosphatidic acid phosphatase type 2/haloperoxidase"/>
    <property type="match status" value="1"/>
</dbReference>
<gene>
    <name evidence="3" type="ORF">J4N46_03785</name>
</gene>
<feature type="transmembrane region" description="Helical" evidence="1">
    <location>
        <begin position="112"/>
        <end position="135"/>
    </location>
</feature>
<dbReference type="EMBL" id="JAGDYP010000002">
    <property type="protein sequence ID" value="MBO1883567.1"/>
    <property type="molecule type" value="Genomic_DNA"/>
</dbReference>
<keyword evidence="1" id="KW-0812">Transmembrane</keyword>
<evidence type="ECO:0000313" key="3">
    <source>
        <dbReference type="EMBL" id="MBO1883567.1"/>
    </source>
</evidence>
<evidence type="ECO:0000259" key="2">
    <source>
        <dbReference type="Pfam" id="PF01569"/>
    </source>
</evidence>
<protein>
    <submittedName>
        <fullName evidence="3">Phosphatase PAP2 family protein</fullName>
    </submittedName>
</protein>
<keyword evidence="1" id="KW-1133">Transmembrane helix</keyword>